<dbReference type="EMBL" id="KK914219">
    <property type="protein sequence ID" value="KDP46375.1"/>
    <property type="molecule type" value="Genomic_DNA"/>
</dbReference>
<evidence type="ECO:0000259" key="1">
    <source>
        <dbReference type="Pfam" id="PF14576"/>
    </source>
</evidence>
<sequence>MAPDKRGEAELEYETQALTNIEEKIQQIRKTHHPDGPDVDVQNLLQILEGIDRYVTPYQPFFRTVTVTDLQGHLADVDFPSTVIIHQISSKISSQPLRKADPHEAALALFNSVLTKYRWDAKLILTMAAFTLNCATLYLLLDSYISNKISVSLSIFRKFPILTPKEFGIREFSERWFGELSDLRQKMKKVSRRVIEFRDLPPRYISLEEPPLSDALQHIPIATYWTIRSALACLTYIAKGSETDKDLKGELPLLKKKLEEELKYLDKQLDCCRQHIEEKKDFEGYLMLLNVLDANQGDNREILRALIPTENDSAEPLFYPRTQSPVNIDALRRKQVILLISNLDITDTEILMLRDIYYDNKFFQPMGEQYEVVWIPVIESPWDESMNVKFEELTKLMPWHILRFPRLLREQKRVIRLIKEVWRFRNKPITVVLDFDGTVVCVNAIHMMWIWGPRAYPFKRTKEESLWSEETWNLWLLGWFGFFYPIRRSIREEMHILLFGGEDLEWLKDFTTAAGQVAEEAQIPLQMVYVGKNENLEELPNDLYWPRTGDVWFFWNRIESMLASKIEIAKYEDNKNDIILQEIKKVVTYHKEGGWALLSKGDKILVNGRSKIFFRVFKDFEKWKEDATINTEFDNRFRNYYDKINKGDDSVGHFCCRFNFPATLLGQIPRKMICPECHSTMERQITLVCCHKDEIIESPQLE</sequence>
<feature type="domain" description="Sieve element occlusion N-terminal" evidence="1">
    <location>
        <begin position="25"/>
        <end position="293"/>
    </location>
</feature>
<dbReference type="InterPro" id="IPR027942">
    <property type="entry name" value="SEO_N"/>
</dbReference>
<dbReference type="Pfam" id="PF14577">
    <property type="entry name" value="SEO_C"/>
    <property type="match status" value="1"/>
</dbReference>
<dbReference type="GO" id="GO:0010088">
    <property type="term" value="P:phloem development"/>
    <property type="evidence" value="ECO:0007669"/>
    <property type="project" value="InterPro"/>
</dbReference>
<protein>
    <recommendedName>
        <fullName evidence="5">Sieve element occlusion C-terminal domain-containing protein</fullName>
    </recommendedName>
</protein>
<evidence type="ECO:0000259" key="2">
    <source>
        <dbReference type="Pfam" id="PF14577"/>
    </source>
</evidence>
<dbReference type="PANTHER" id="PTHR33232">
    <property type="entry name" value="PROTEIN SIEVE ELEMENT OCCLUSION B-LIKE"/>
    <property type="match status" value="1"/>
</dbReference>
<proteinExistence type="predicted"/>
<dbReference type="PANTHER" id="PTHR33232:SF9">
    <property type="entry name" value="PROTEIN SIEVE ELEMENT OCCLUSION B"/>
    <property type="match status" value="1"/>
</dbReference>
<dbReference type="InterPro" id="IPR027944">
    <property type="entry name" value="SEO_C"/>
</dbReference>
<dbReference type="InterPro" id="IPR039299">
    <property type="entry name" value="SEOA"/>
</dbReference>
<reference evidence="3 4" key="1">
    <citation type="journal article" date="2014" name="PLoS ONE">
        <title>Global Analysis of Gene Expression Profiles in Physic Nut (Jatropha curcas L.) Seedlings Exposed to Salt Stress.</title>
        <authorList>
            <person name="Zhang L."/>
            <person name="Zhang C."/>
            <person name="Wu P."/>
            <person name="Chen Y."/>
            <person name="Li M."/>
            <person name="Jiang H."/>
            <person name="Wu G."/>
        </authorList>
    </citation>
    <scope>NUCLEOTIDE SEQUENCE [LARGE SCALE GENOMIC DNA]</scope>
    <source>
        <strain evidence="4">cv. GZQX0401</strain>
        <tissue evidence="3">Young leaves</tissue>
    </source>
</reference>
<dbReference type="KEGG" id="jcu:105633553"/>
<dbReference type="OrthoDB" id="1670392at2759"/>
<dbReference type="AlphaFoldDB" id="A0A067LNF1"/>
<evidence type="ECO:0008006" key="5">
    <source>
        <dbReference type="Google" id="ProtNLM"/>
    </source>
</evidence>
<gene>
    <name evidence="3" type="ORF">JCGZ_10215</name>
</gene>
<dbReference type="STRING" id="180498.A0A067LNF1"/>
<accession>A0A067LNF1</accession>
<evidence type="ECO:0000313" key="3">
    <source>
        <dbReference type="EMBL" id="KDP46375.1"/>
    </source>
</evidence>
<name>A0A067LNF1_JATCU</name>
<feature type="domain" description="Sieve element occlusion C-terminal" evidence="2">
    <location>
        <begin position="462"/>
        <end position="691"/>
    </location>
</feature>
<dbReference type="Proteomes" id="UP000027138">
    <property type="component" value="Unassembled WGS sequence"/>
</dbReference>
<organism evidence="3 4">
    <name type="scientific">Jatropha curcas</name>
    <name type="common">Barbados nut</name>
    <dbReference type="NCBI Taxonomy" id="180498"/>
    <lineage>
        <taxon>Eukaryota</taxon>
        <taxon>Viridiplantae</taxon>
        <taxon>Streptophyta</taxon>
        <taxon>Embryophyta</taxon>
        <taxon>Tracheophyta</taxon>
        <taxon>Spermatophyta</taxon>
        <taxon>Magnoliopsida</taxon>
        <taxon>eudicotyledons</taxon>
        <taxon>Gunneridae</taxon>
        <taxon>Pentapetalae</taxon>
        <taxon>rosids</taxon>
        <taxon>fabids</taxon>
        <taxon>Malpighiales</taxon>
        <taxon>Euphorbiaceae</taxon>
        <taxon>Crotonoideae</taxon>
        <taxon>Jatropheae</taxon>
        <taxon>Jatropha</taxon>
    </lineage>
</organism>
<evidence type="ECO:0000313" key="4">
    <source>
        <dbReference type="Proteomes" id="UP000027138"/>
    </source>
</evidence>
<dbReference type="Pfam" id="PF14576">
    <property type="entry name" value="SEO_N"/>
    <property type="match status" value="1"/>
</dbReference>
<keyword evidence="4" id="KW-1185">Reference proteome</keyword>